<keyword evidence="1" id="KW-1133">Transmembrane helix</keyword>
<name>A0ABR6KPF4_9BACT</name>
<dbReference type="InterPro" id="IPR032508">
    <property type="entry name" value="FecR_C"/>
</dbReference>
<organism evidence="4 5">
    <name type="scientific">Parabacteroides faecis</name>
    <dbReference type="NCBI Taxonomy" id="1217282"/>
    <lineage>
        <taxon>Bacteria</taxon>
        <taxon>Pseudomonadati</taxon>
        <taxon>Bacteroidota</taxon>
        <taxon>Bacteroidia</taxon>
        <taxon>Bacteroidales</taxon>
        <taxon>Tannerellaceae</taxon>
        <taxon>Parabacteroides</taxon>
    </lineage>
</organism>
<keyword evidence="1" id="KW-0812">Transmembrane</keyword>
<reference evidence="4 5" key="1">
    <citation type="submission" date="2020-08" db="EMBL/GenBank/DDBJ databases">
        <title>Genomic Encyclopedia of Type Strains, Phase IV (KMG-IV): sequencing the most valuable type-strain genomes for metagenomic binning, comparative biology and taxonomic classification.</title>
        <authorList>
            <person name="Goeker M."/>
        </authorList>
    </citation>
    <scope>NUCLEOTIDE SEQUENCE [LARGE SCALE GENOMIC DNA]</scope>
    <source>
        <strain evidence="4 5">DSM 102983</strain>
    </source>
</reference>
<accession>A0ABR6KPF4</accession>
<dbReference type="InterPro" id="IPR012373">
    <property type="entry name" value="Ferrdict_sens_TM"/>
</dbReference>
<dbReference type="Gene3D" id="3.55.50.30">
    <property type="match status" value="1"/>
</dbReference>
<proteinExistence type="predicted"/>
<comment type="caution">
    <text evidence="4">The sequence shown here is derived from an EMBL/GenBank/DDBJ whole genome shotgun (WGS) entry which is preliminary data.</text>
</comment>
<dbReference type="Proteomes" id="UP000533637">
    <property type="component" value="Unassembled WGS sequence"/>
</dbReference>
<dbReference type="Pfam" id="PF04773">
    <property type="entry name" value="FecR"/>
    <property type="match status" value="1"/>
</dbReference>
<dbReference type="PANTHER" id="PTHR30273">
    <property type="entry name" value="PERIPLASMIC SIGNAL SENSOR AND SIGMA FACTOR ACTIVATOR FECR-RELATED"/>
    <property type="match status" value="1"/>
</dbReference>
<evidence type="ECO:0000313" key="4">
    <source>
        <dbReference type="EMBL" id="MBB4622724.1"/>
    </source>
</evidence>
<dbReference type="Pfam" id="PF16344">
    <property type="entry name" value="FecR_C"/>
    <property type="match status" value="1"/>
</dbReference>
<dbReference type="RefSeq" id="WP_183671109.1">
    <property type="nucleotide sequence ID" value="NZ_BMPB01000012.1"/>
</dbReference>
<evidence type="ECO:0000256" key="1">
    <source>
        <dbReference type="SAM" id="Phobius"/>
    </source>
</evidence>
<dbReference type="PANTHER" id="PTHR30273:SF2">
    <property type="entry name" value="PROTEIN FECR"/>
    <property type="match status" value="1"/>
</dbReference>
<feature type="domain" description="FecR protein" evidence="2">
    <location>
        <begin position="119"/>
        <end position="212"/>
    </location>
</feature>
<feature type="domain" description="Protein FecR C-terminal" evidence="3">
    <location>
        <begin position="255"/>
        <end position="318"/>
    </location>
</feature>
<dbReference type="EMBL" id="JACHOC010000004">
    <property type="protein sequence ID" value="MBB4622724.1"/>
    <property type="molecule type" value="Genomic_DNA"/>
</dbReference>
<dbReference type="Gene3D" id="2.60.120.1440">
    <property type="match status" value="1"/>
</dbReference>
<dbReference type="InterPro" id="IPR006860">
    <property type="entry name" value="FecR"/>
</dbReference>
<feature type="transmembrane region" description="Helical" evidence="1">
    <location>
        <begin position="75"/>
        <end position="102"/>
    </location>
</feature>
<evidence type="ECO:0000259" key="2">
    <source>
        <dbReference type="Pfam" id="PF04773"/>
    </source>
</evidence>
<protein>
    <submittedName>
        <fullName evidence="4">Ferric-dicitrate binding protein FerR (Iron transport regulator)</fullName>
    </submittedName>
</protein>
<keyword evidence="1" id="KW-0472">Membrane</keyword>
<gene>
    <name evidence="4" type="ORF">GGQ57_002624</name>
</gene>
<evidence type="ECO:0000313" key="5">
    <source>
        <dbReference type="Proteomes" id="UP000533637"/>
    </source>
</evidence>
<sequence>MDERIIKYCQGILSKQEQDRLLKEAYNDPVLKSQIIDYQHVHSLLELAPEKADSLQGHEGYGNFKRLVDSQRRKVWLISFSRYAAILAIAFVSAWMLASYYFSGNITEKQELIAFQQELVVPSGQRAELTLPDGTKVWLNAGSKLSYPSFFEKERKVFLSGEGFFSVAKNEKVPFIVSTRTIDVKALGTQFNVFSYPESDYTSVYLQEGKVKAYFPSSETEGVELSPEQYLIQEGKQFKLSTMDPDDLLWREGIYTFKRQKLASIIKKLELYYDVKIIVKDKEILDYEYVGKFRQRDGVMEILRLIQRIHKFKINKDDDLNQIVLSK</sequence>
<dbReference type="PIRSF" id="PIRSF018266">
    <property type="entry name" value="FecR"/>
    <property type="match status" value="1"/>
</dbReference>
<keyword evidence="5" id="KW-1185">Reference proteome</keyword>
<evidence type="ECO:0000259" key="3">
    <source>
        <dbReference type="Pfam" id="PF16344"/>
    </source>
</evidence>